<dbReference type="AlphaFoldDB" id="A0A370WT14"/>
<sequence>MLLVSPGAHANTLFHATTAGSQMACKDKTVIPTLIDAIKHNPNDPQIHALMVQGNCMPVSPTVSFSVLSRETIQAPSGFEKLVEISVAIADSPNMPPDISWMMADDIAPVSPKH</sequence>
<keyword evidence="2" id="KW-1185">Reference proteome</keyword>
<name>A0A370WT14_9GAMM</name>
<evidence type="ECO:0000313" key="1">
    <source>
        <dbReference type="EMBL" id="RDS79146.1"/>
    </source>
</evidence>
<proteinExistence type="predicted"/>
<reference evidence="1 2" key="1">
    <citation type="submission" date="2018-07" db="EMBL/GenBank/DDBJ databases">
        <title>Dyella monticola sp. nov. and Dyella psychrodurans sp. nov. isolated from monsoon evergreen broad-leaved forest soil of Dinghu Mountain, China.</title>
        <authorList>
            <person name="Gao Z."/>
            <person name="Qiu L."/>
        </authorList>
    </citation>
    <scope>NUCLEOTIDE SEQUENCE [LARGE SCALE GENOMIC DNA]</scope>
    <source>
        <strain evidence="1 2">4G-K06</strain>
    </source>
</reference>
<protein>
    <submittedName>
        <fullName evidence="1">Uncharacterized protein</fullName>
    </submittedName>
</protein>
<dbReference type="Proteomes" id="UP000254258">
    <property type="component" value="Unassembled WGS sequence"/>
</dbReference>
<organism evidence="1 2">
    <name type="scientific">Dyella monticola</name>
    <dbReference type="NCBI Taxonomy" id="1927958"/>
    <lineage>
        <taxon>Bacteria</taxon>
        <taxon>Pseudomonadati</taxon>
        <taxon>Pseudomonadota</taxon>
        <taxon>Gammaproteobacteria</taxon>
        <taxon>Lysobacterales</taxon>
        <taxon>Rhodanobacteraceae</taxon>
        <taxon>Dyella</taxon>
    </lineage>
</organism>
<evidence type="ECO:0000313" key="2">
    <source>
        <dbReference type="Proteomes" id="UP000254258"/>
    </source>
</evidence>
<accession>A0A370WT14</accession>
<gene>
    <name evidence="1" type="ORF">DWU98_19270</name>
</gene>
<comment type="caution">
    <text evidence="1">The sequence shown here is derived from an EMBL/GenBank/DDBJ whole genome shotgun (WGS) entry which is preliminary data.</text>
</comment>
<dbReference type="EMBL" id="QRBE01000016">
    <property type="protein sequence ID" value="RDS79146.1"/>
    <property type="molecule type" value="Genomic_DNA"/>
</dbReference>